<evidence type="ECO:0000313" key="2">
    <source>
        <dbReference type="EMBL" id="VDO80522.1"/>
    </source>
</evidence>
<protein>
    <submittedName>
        <fullName evidence="4">Translation initiation factor IF-2</fullName>
    </submittedName>
</protein>
<feature type="region of interest" description="Disordered" evidence="1">
    <location>
        <begin position="27"/>
        <end position="114"/>
    </location>
</feature>
<dbReference type="WBParaSite" id="HPBE_0000939701-mRNA-1">
    <property type="protein sequence ID" value="HPBE_0000939701-mRNA-1"/>
    <property type="gene ID" value="HPBE_0000939701"/>
</dbReference>
<evidence type="ECO:0000313" key="3">
    <source>
        <dbReference type="Proteomes" id="UP000050761"/>
    </source>
</evidence>
<accession>A0A3P8C8Q9</accession>
<keyword evidence="3" id="KW-1185">Reference proteome</keyword>
<proteinExistence type="predicted"/>
<evidence type="ECO:0000313" key="4">
    <source>
        <dbReference type="WBParaSite" id="HPBE_0000939701-mRNA-1"/>
    </source>
</evidence>
<dbReference type="AlphaFoldDB" id="A0A3P8C8Q9"/>
<gene>
    <name evidence="2" type="ORF">HPBE_LOCUS9398</name>
</gene>
<feature type="compositionally biased region" description="Low complexity" evidence="1">
    <location>
        <begin position="46"/>
        <end position="73"/>
    </location>
</feature>
<reference evidence="2 3" key="1">
    <citation type="submission" date="2018-11" db="EMBL/GenBank/DDBJ databases">
        <authorList>
            <consortium name="Pathogen Informatics"/>
        </authorList>
    </citation>
    <scope>NUCLEOTIDE SEQUENCE [LARGE SCALE GENOMIC DNA]</scope>
</reference>
<evidence type="ECO:0000256" key="1">
    <source>
        <dbReference type="SAM" id="MobiDB-lite"/>
    </source>
</evidence>
<dbReference type="Proteomes" id="UP000050761">
    <property type="component" value="Unassembled WGS sequence"/>
</dbReference>
<dbReference type="OrthoDB" id="10681167at2759"/>
<name>A0A3P8C8Q9_HELPZ</name>
<feature type="region of interest" description="Disordered" evidence="1">
    <location>
        <begin position="139"/>
        <end position="188"/>
    </location>
</feature>
<reference evidence="4" key="2">
    <citation type="submission" date="2019-09" db="UniProtKB">
        <authorList>
            <consortium name="WormBaseParasite"/>
        </authorList>
    </citation>
    <scope>IDENTIFICATION</scope>
</reference>
<organism evidence="2">
    <name type="scientific">Heligmosomoides polygyrus</name>
    <name type="common">Parasitic roundworm</name>
    <dbReference type="NCBI Taxonomy" id="6339"/>
    <lineage>
        <taxon>Eukaryota</taxon>
        <taxon>Metazoa</taxon>
        <taxon>Ecdysozoa</taxon>
        <taxon>Nematoda</taxon>
        <taxon>Chromadorea</taxon>
        <taxon>Rhabditida</taxon>
        <taxon>Rhabditina</taxon>
        <taxon>Rhabditomorpha</taxon>
        <taxon>Strongyloidea</taxon>
        <taxon>Heligmosomidae</taxon>
        <taxon>Heligmosomoides</taxon>
    </lineage>
</organism>
<dbReference type="EMBL" id="UZAH01026426">
    <property type="protein sequence ID" value="VDO80522.1"/>
    <property type="molecule type" value="Genomic_DNA"/>
</dbReference>
<sequence length="264" mass="28335">MNSFTLQTSQSYESTTQEGIIAYNDYNAEQTDQGEQAEVTQDEVVEVQTAGTTTPEATTTPSSTISTTVSSPSEQGEEYEDYGVVESERGTGEAAASRPASGLDFNQPQPTTTATEDVITITVQQVDPLPTEAPVEAIASNSADPDGHDYESITEDEGTHPELQVLPEVAPSFSMPPTDPPTATDESVMGVTDMQSNSFDYGHDYPETGVMGSEVQVDDVKEISVATDSPYKFASQAAGLPQESRDAALAFINEIQHNYRSKRL</sequence>